<reference evidence="1 2" key="1">
    <citation type="submission" date="2019-06" db="EMBL/GenBank/DDBJ databases">
        <title>Sequencing the genomes of 1000 actinobacteria strains.</title>
        <authorList>
            <person name="Klenk H.-P."/>
        </authorList>
    </citation>
    <scope>NUCLEOTIDE SEQUENCE [LARGE SCALE GENOMIC DNA]</scope>
    <source>
        <strain evidence="1 2">DSM 45301</strain>
    </source>
</reference>
<evidence type="ECO:0000313" key="1">
    <source>
        <dbReference type="EMBL" id="TQM09184.1"/>
    </source>
</evidence>
<proteinExistence type="predicted"/>
<evidence type="ECO:0000313" key="2">
    <source>
        <dbReference type="Proteomes" id="UP000315677"/>
    </source>
</evidence>
<sequence length="73" mass="7969">MDLTGPVRHARRVDATSPTCPGCGWPVTEPYQVLSRHSTSEGVLVWSRCPCGRLQAHRADAVVVRSNGCRRAP</sequence>
<gene>
    <name evidence="1" type="ORF">FB558_4934</name>
</gene>
<dbReference type="AlphaFoldDB" id="A0A543DIM2"/>
<dbReference type="EMBL" id="VFPA01000003">
    <property type="protein sequence ID" value="TQM09184.1"/>
    <property type="molecule type" value="Genomic_DNA"/>
</dbReference>
<comment type="caution">
    <text evidence="1">The sequence shown here is derived from an EMBL/GenBank/DDBJ whole genome shotgun (WGS) entry which is preliminary data.</text>
</comment>
<name>A0A543DIM2_9PSEU</name>
<keyword evidence="2" id="KW-1185">Reference proteome</keyword>
<organism evidence="1 2">
    <name type="scientific">Pseudonocardia kunmingensis</name>
    <dbReference type="NCBI Taxonomy" id="630975"/>
    <lineage>
        <taxon>Bacteria</taxon>
        <taxon>Bacillati</taxon>
        <taxon>Actinomycetota</taxon>
        <taxon>Actinomycetes</taxon>
        <taxon>Pseudonocardiales</taxon>
        <taxon>Pseudonocardiaceae</taxon>
        <taxon>Pseudonocardia</taxon>
    </lineage>
</organism>
<dbReference type="Proteomes" id="UP000315677">
    <property type="component" value="Unassembled WGS sequence"/>
</dbReference>
<accession>A0A543DIM2</accession>
<protein>
    <submittedName>
        <fullName evidence="1">Uncharacterized protein</fullName>
    </submittedName>
</protein>